<dbReference type="InParanoid" id="A0A151GAA5"/>
<evidence type="ECO:0000313" key="3">
    <source>
        <dbReference type="Proteomes" id="UP000076580"/>
    </source>
</evidence>
<comment type="caution">
    <text evidence="2">The sequence shown here is derived from an EMBL/GenBank/DDBJ whole genome shotgun (WGS) entry which is preliminary data.</text>
</comment>
<feature type="chain" id="PRO_5007580352" evidence="1">
    <location>
        <begin position="17"/>
        <end position="269"/>
    </location>
</feature>
<protein>
    <submittedName>
        <fullName evidence="2">Uncharacterized protein</fullName>
    </submittedName>
</protein>
<organism evidence="2 3">
    <name type="scientific">Drechmeria coniospora</name>
    <name type="common">Nematophagous fungus</name>
    <name type="synonym">Meria coniospora</name>
    <dbReference type="NCBI Taxonomy" id="98403"/>
    <lineage>
        <taxon>Eukaryota</taxon>
        <taxon>Fungi</taxon>
        <taxon>Dikarya</taxon>
        <taxon>Ascomycota</taxon>
        <taxon>Pezizomycotina</taxon>
        <taxon>Sordariomycetes</taxon>
        <taxon>Hypocreomycetidae</taxon>
        <taxon>Hypocreales</taxon>
        <taxon>Ophiocordycipitaceae</taxon>
        <taxon>Drechmeria</taxon>
    </lineage>
</organism>
<evidence type="ECO:0000256" key="1">
    <source>
        <dbReference type="SAM" id="SignalP"/>
    </source>
</evidence>
<keyword evidence="1" id="KW-0732">Signal</keyword>
<dbReference type="RefSeq" id="XP_040653371.1">
    <property type="nucleotide sequence ID" value="XM_040803267.1"/>
</dbReference>
<accession>A0A151GAA5</accession>
<sequence>MQSLTLTLAFLLSANAAPRAQYTSTTPDLITKNGNNIDNDRYLHRLEARDEVDDMLQTLPEAISENENVSDEVNKWSESYGLQCAFSESSLSDLTCKLSDNESFEHRINYLAVGIKLSDDFWSATSGNISAFFPNLFETALINKMVELLNAPSREASKTVPVDLKRVFGSETISLSQVQKLSLYVSKDADAFKVESLTVTARLQNSPDSGIILKNTKYATLNTRFSDDTHHQFNEDERRSRQESPTLGIVTFHLSNVFIQDGQRPVAEI</sequence>
<dbReference type="GeneID" id="63718612"/>
<gene>
    <name evidence="2" type="ORF">DCS_05969</name>
</gene>
<dbReference type="AlphaFoldDB" id="A0A151GAA5"/>
<proteinExistence type="predicted"/>
<feature type="signal peptide" evidence="1">
    <location>
        <begin position="1"/>
        <end position="16"/>
    </location>
</feature>
<dbReference type="Proteomes" id="UP000076580">
    <property type="component" value="Chromosome 03"/>
</dbReference>
<name>A0A151GAA5_DRECN</name>
<evidence type="ECO:0000313" key="2">
    <source>
        <dbReference type="EMBL" id="KYK54019.1"/>
    </source>
</evidence>
<keyword evidence="3" id="KW-1185">Reference proteome</keyword>
<reference evidence="2 3" key="1">
    <citation type="journal article" date="2016" name="Sci. Rep.">
        <title>Insights into Adaptations to a Near-Obligate Nematode Endoparasitic Lifestyle from the Finished Genome of Drechmeria coniospora.</title>
        <authorList>
            <person name="Zhang L."/>
            <person name="Zhou Z."/>
            <person name="Guo Q."/>
            <person name="Fokkens L."/>
            <person name="Miskei M."/>
            <person name="Pocsi I."/>
            <person name="Zhang W."/>
            <person name="Chen M."/>
            <person name="Wang L."/>
            <person name="Sun Y."/>
            <person name="Donzelli B.G."/>
            <person name="Gibson D.M."/>
            <person name="Nelson D.R."/>
            <person name="Luo J.G."/>
            <person name="Rep M."/>
            <person name="Liu H."/>
            <person name="Yang S."/>
            <person name="Wang J."/>
            <person name="Krasnoff S.B."/>
            <person name="Xu Y."/>
            <person name="Molnar I."/>
            <person name="Lin M."/>
        </authorList>
    </citation>
    <scope>NUCLEOTIDE SEQUENCE [LARGE SCALE GENOMIC DNA]</scope>
    <source>
        <strain evidence="2 3">ARSEF 6962</strain>
    </source>
</reference>
<dbReference type="EMBL" id="LAYC01000003">
    <property type="protein sequence ID" value="KYK54019.1"/>
    <property type="molecule type" value="Genomic_DNA"/>
</dbReference>